<dbReference type="RefSeq" id="WP_243534880.1">
    <property type="nucleotide sequence ID" value="NZ_CP093442.1"/>
</dbReference>
<feature type="signal peptide" evidence="1">
    <location>
        <begin position="1"/>
        <end position="22"/>
    </location>
</feature>
<evidence type="ECO:0000256" key="1">
    <source>
        <dbReference type="SAM" id="SignalP"/>
    </source>
</evidence>
<reference evidence="2" key="1">
    <citation type="submission" date="2022-03" db="EMBL/GenBank/DDBJ databases">
        <title>Genome Identification and Characterization of new species Bdellovibrio reynosense LBG001 sp. nov. from a Mexico soil sample.</title>
        <authorList>
            <person name="Camilli A."/>
            <person name="Ajao Y."/>
            <person name="Guo X."/>
        </authorList>
    </citation>
    <scope>NUCLEOTIDE SEQUENCE</scope>
    <source>
        <strain evidence="2">LBG001</strain>
    </source>
</reference>
<organism evidence="2 3">
    <name type="scientific">Bdellovibrio reynosensis</name>
    <dbReference type="NCBI Taxonomy" id="2835041"/>
    <lineage>
        <taxon>Bacteria</taxon>
        <taxon>Pseudomonadati</taxon>
        <taxon>Bdellovibrionota</taxon>
        <taxon>Bdellovibrionia</taxon>
        <taxon>Bdellovibrionales</taxon>
        <taxon>Pseudobdellovibrionaceae</taxon>
        <taxon>Bdellovibrio</taxon>
    </lineage>
</organism>
<dbReference type="EMBL" id="CP093442">
    <property type="protein sequence ID" value="UOE99720.1"/>
    <property type="molecule type" value="Genomic_DNA"/>
</dbReference>
<evidence type="ECO:0000313" key="3">
    <source>
        <dbReference type="Proteomes" id="UP000830116"/>
    </source>
</evidence>
<accession>A0ABY4C434</accession>
<protein>
    <recommendedName>
        <fullName evidence="4">Lipoprotein</fullName>
    </recommendedName>
</protein>
<dbReference type="Proteomes" id="UP000830116">
    <property type="component" value="Chromosome"/>
</dbReference>
<proteinExistence type="predicted"/>
<dbReference type="PROSITE" id="PS51257">
    <property type="entry name" value="PROKAR_LIPOPROTEIN"/>
    <property type="match status" value="1"/>
</dbReference>
<keyword evidence="3" id="KW-1185">Reference proteome</keyword>
<sequence>MNRGFKLKPLIVLVVLSSLTMACEMKQNLDEMHDATVTMADTTERMEKKTGELDKKSADLDAKTAELYDALRQGNAAILRKEFLESMSDSQEMPKKLGLAVKYFWSFEFQLWSNQGLDGIERREELAGSAAREFIREIHEYASHNDFISPTSSDNKDKNFLALATTLHEVNDKQKNRLEKSEHKLMSMLSLIERALAEGKALKEGAITIDQMAVASRDLLVFEDKLIQILQARHNFILAMLVAKASHVDQDLKAKVLLGLFGTKWSLDLSQYNDIEVAEMKKYLKAVKDTRALLTRYGYKIEADKTIVKIMGNGQVIKSLVKQDSRQKTETDLIEMIEAVRADSVELK</sequence>
<evidence type="ECO:0008006" key="4">
    <source>
        <dbReference type="Google" id="ProtNLM"/>
    </source>
</evidence>
<feature type="chain" id="PRO_5046210557" description="Lipoprotein" evidence="1">
    <location>
        <begin position="23"/>
        <end position="348"/>
    </location>
</feature>
<gene>
    <name evidence="2" type="ORF">MNR06_08430</name>
</gene>
<evidence type="ECO:0000313" key="2">
    <source>
        <dbReference type="EMBL" id="UOE99720.1"/>
    </source>
</evidence>
<keyword evidence="1" id="KW-0732">Signal</keyword>
<name>A0ABY4C434_9BACT</name>